<accession>A0ABS6MZW6</accession>
<feature type="region of interest" description="Disordered" evidence="2">
    <location>
        <begin position="1"/>
        <end position="40"/>
    </location>
</feature>
<reference evidence="4 5" key="1">
    <citation type="submission" date="2021-06" db="EMBL/GenBank/DDBJ databases">
        <title>Differences between aerobic and microaerobic xylene degrading microbial communities.</title>
        <authorList>
            <person name="Banerjee S."/>
            <person name="Tancsics A."/>
        </authorList>
    </citation>
    <scope>NUCLEOTIDE SEQUENCE [LARGE SCALE GENOMIC DNA]</scope>
    <source>
        <strain evidence="4 5">MAP12</strain>
    </source>
</reference>
<evidence type="ECO:0000256" key="3">
    <source>
        <dbReference type="SAM" id="Phobius"/>
    </source>
</evidence>
<keyword evidence="1" id="KW-0175">Coiled coil</keyword>
<feature type="transmembrane region" description="Helical" evidence="3">
    <location>
        <begin position="50"/>
        <end position="68"/>
    </location>
</feature>
<proteinExistence type="predicted"/>
<organism evidence="4 5">
    <name type="scientific">Geopseudomonas aromaticivorans</name>
    <dbReference type="NCBI Taxonomy" id="2849492"/>
    <lineage>
        <taxon>Bacteria</taxon>
        <taxon>Pseudomonadati</taxon>
        <taxon>Pseudomonadota</taxon>
        <taxon>Gammaproteobacteria</taxon>
        <taxon>Pseudomonadales</taxon>
        <taxon>Pseudomonadaceae</taxon>
        <taxon>Geopseudomonas</taxon>
    </lineage>
</organism>
<feature type="compositionally biased region" description="Acidic residues" evidence="2">
    <location>
        <begin position="1"/>
        <end position="11"/>
    </location>
</feature>
<evidence type="ECO:0000313" key="4">
    <source>
        <dbReference type="EMBL" id="MBV2134363.1"/>
    </source>
</evidence>
<evidence type="ECO:0000256" key="1">
    <source>
        <dbReference type="SAM" id="Coils"/>
    </source>
</evidence>
<comment type="caution">
    <text evidence="4">The sequence shown here is derived from an EMBL/GenBank/DDBJ whole genome shotgun (WGS) entry which is preliminary data.</text>
</comment>
<sequence length="284" mass="30472">MRNDSLDELDDLPSLKTDDREPAFSADAPPPRSRAMPAPAAARTASARPLWALVGVLLLALAGLGWWSQQRLEQMAQQLVATQESFARISEDAAGRLKDISGKVVATESSVTSESEALKLRIKQLETKLAQLGKQQQAAAAQQETQVQQLAQLRAELKTQQAGTLQLAAALKEQQAGVAVVEGRLKDLGDEQAALKTAQGALGKLESRLESLGSEVVALKKQGNPAQAIGRLESDMLVLRSQLDNRPAAAAGSAELDAFRAQMTRNITTLQAQVQNLQQQLDAR</sequence>
<keyword evidence="3" id="KW-0812">Transmembrane</keyword>
<keyword evidence="3" id="KW-0472">Membrane</keyword>
<keyword evidence="5" id="KW-1185">Reference proteome</keyword>
<feature type="coiled-coil region" evidence="1">
    <location>
        <begin position="115"/>
        <end position="160"/>
    </location>
</feature>
<feature type="coiled-coil region" evidence="1">
    <location>
        <begin position="195"/>
        <end position="222"/>
    </location>
</feature>
<evidence type="ECO:0000256" key="2">
    <source>
        <dbReference type="SAM" id="MobiDB-lite"/>
    </source>
</evidence>
<gene>
    <name evidence="4" type="ORF">KRX52_16405</name>
</gene>
<evidence type="ECO:0000313" key="5">
    <source>
        <dbReference type="Proteomes" id="UP000813068"/>
    </source>
</evidence>
<feature type="compositionally biased region" description="Low complexity" evidence="2">
    <location>
        <begin position="23"/>
        <end position="40"/>
    </location>
</feature>
<keyword evidence="3" id="KW-1133">Transmembrane helix</keyword>
<dbReference type="EMBL" id="JAHRGL010000057">
    <property type="protein sequence ID" value="MBV2134363.1"/>
    <property type="molecule type" value="Genomic_DNA"/>
</dbReference>
<name>A0ABS6MZW6_9GAMM</name>
<dbReference type="RefSeq" id="WP_217682804.1">
    <property type="nucleotide sequence ID" value="NZ_JAHRGL010000057.1"/>
</dbReference>
<dbReference type="Proteomes" id="UP000813068">
    <property type="component" value="Unassembled WGS sequence"/>
</dbReference>
<protein>
    <submittedName>
        <fullName evidence="4">ATPase</fullName>
    </submittedName>
</protein>